<evidence type="ECO:0000256" key="2">
    <source>
        <dbReference type="SAM" id="MobiDB-lite"/>
    </source>
</evidence>
<protein>
    <recommendedName>
        <fullName evidence="3">BRO1 domain-containing protein</fullName>
    </recommendedName>
</protein>
<dbReference type="Gene3D" id="1.25.40.280">
    <property type="entry name" value="alix/aip1 like domains"/>
    <property type="match status" value="1"/>
</dbReference>
<name>A0A2C9W2A5_MANES</name>
<feature type="region of interest" description="Disordered" evidence="2">
    <location>
        <begin position="372"/>
        <end position="393"/>
    </location>
</feature>
<dbReference type="EMBL" id="CM004390">
    <property type="protein sequence ID" value="OAY52529.1"/>
    <property type="molecule type" value="Genomic_DNA"/>
</dbReference>
<gene>
    <name evidence="4" type="ORF">MANES_04G090800</name>
</gene>
<comment type="similarity">
    <text evidence="1">Belongs to the BROX family.</text>
</comment>
<organism evidence="4">
    <name type="scientific">Manihot esculenta</name>
    <name type="common">Cassava</name>
    <name type="synonym">Jatropha manihot</name>
    <dbReference type="NCBI Taxonomy" id="3983"/>
    <lineage>
        <taxon>Eukaryota</taxon>
        <taxon>Viridiplantae</taxon>
        <taxon>Streptophyta</taxon>
        <taxon>Embryophyta</taxon>
        <taxon>Tracheophyta</taxon>
        <taxon>Spermatophyta</taxon>
        <taxon>Magnoliopsida</taxon>
        <taxon>eudicotyledons</taxon>
        <taxon>Gunneridae</taxon>
        <taxon>Pentapetalae</taxon>
        <taxon>rosids</taxon>
        <taxon>fabids</taxon>
        <taxon>Malpighiales</taxon>
        <taxon>Euphorbiaceae</taxon>
        <taxon>Crotonoideae</taxon>
        <taxon>Manihoteae</taxon>
        <taxon>Manihot</taxon>
    </lineage>
</organism>
<dbReference type="InterPro" id="IPR038499">
    <property type="entry name" value="BRO1_sf"/>
</dbReference>
<proteinExistence type="inferred from homology"/>
<dbReference type="InterPro" id="IPR004328">
    <property type="entry name" value="BRO1_dom"/>
</dbReference>
<dbReference type="AlphaFoldDB" id="A0A2C9W2A5"/>
<reference evidence="4" key="1">
    <citation type="submission" date="2016-02" db="EMBL/GenBank/DDBJ databases">
        <title>WGS assembly of Manihot esculenta.</title>
        <authorList>
            <person name="Bredeson J.V."/>
            <person name="Prochnik S.E."/>
            <person name="Lyons J.B."/>
            <person name="Schmutz J."/>
            <person name="Grimwood J."/>
            <person name="Vrebalov J."/>
            <person name="Bart R.S."/>
            <person name="Amuge T."/>
            <person name="Ferguson M.E."/>
            <person name="Green R."/>
            <person name="Putnam N."/>
            <person name="Stites J."/>
            <person name="Rounsley S."/>
            <person name="Rokhsar D.S."/>
        </authorList>
    </citation>
    <scope>NUCLEOTIDE SEQUENCE [LARGE SCALE GENOMIC DNA]</scope>
    <source>
        <tissue evidence="4">Leaf</tissue>
    </source>
</reference>
<dbReference type="InterPro" id="IPR038898">
    <property type="entry name" value="BROX"/>
</dbReference>
<evidence type="ECO:0000256" key="1">
    <source>
        <dbReference type="ARBA" id="ARBA00008901"/>
    </source>
</evidence>
<sequence>MGCTASLYAVGRRKKPNIPEVVIHVPPMRSPAQSDLQISLKDGSAISELTRALEEYLSLLIGLTKKENGLEDLVEFNWKSLEDGRHVRLSNSWFELLTVVHMMAILILSVADSLMIPKDHSGSGIRIVSSDCKRDAVDLLLKAAGYLEFCVQEVWFTFQQIERFPKGLQDGVLEALSIQALGQGTEVQLGLAVESEKATLSVKRRLACEQLIYFGQAYHCLSGCDMNHGNGMKHLRFIKWKFLEAKAAAYYYHGLILDKGNEPACHVSSVCCFLAAEELLTESKKAGLSFCLAAPVTRSPPLWGAMKYLHQKIPEVASRKSQMYGYLLEEEKALQALPDLPDFQLSLRPDNYALPEMDEAWDRETWKLQNQPLKKHLGDSDDEIELSSDEIGE</sequence>
<evidence type="ECO:0000313" key="4">
    <source>
        <dbReference type="EMBL" id="OAY52529.1"/>
    </source>
</evidence>
<dbReference type="PANTHER" id="PTHR23032:SF2">
    <property type="entry name" value="ENDOSOMAL TARGETING BRO1-LIKE DOMAIN-CONTAINING PROTEIN"/>
    <property type="match status" value="1"/>
</dbReference>
<accession>A0A2C9W2A5</accession>
<feature type="domain" description="BRO1" evidence="3">
    <location>
        <begin position="22"/>
        <end position="357"/>
    </location>
</feature>
<dbReference type="STRING" id="3983.A0A2C9W2A5"/>
<feature type="compositionally biased region" description="Acidic residues" evidence="2">
    <location>
        <begin position="380"/>
        <end position="393"/>
    </location>
</feature>
<evidence type="ECO:0000259" key="3">
    <source>
        <dbReference type="SMART" id="SM01041"/>
    </source>
</evidence>
<dbReference type="SMART" id="SM01041">
    <property type="entry name" value="BRO1"/>
    <property type="match status" value="1"/>
</dbReference>
<dbReference type="PANTHER" id="PTHR23032">
    <property type="entry name" value="BRO1 DOMAIN-CONTAINING PROTEIN BROX"/>
    <property type="match status" value="1"/>
</dbReference>
<dbReference type="CDD" id="cd09034">
    <property type="entry name" value="BRO1_Alix_like"/>
    <property type="match status" value="1"/>
</dbReference>